<evidence type="ECO:0000256" key="1">
    <source>
        <dbReference type="SAM" id="Phobius"/>
    </source>
</evidence>
<dbReference type="InterPro" id="IPR027417">
    <property type="entry name" value="P-loop_NTPase"/>
</dbReference>
<dbReference type="Gene3D" id="3.40.50.300">
    <property type="entry name" value="P-loop containing nucleotide triphosphate hydrolases"/>
    <property type="match status" value="1"/>
</dbReference>
<keyword evidence="1" id="KW-0812">Transmembrane</keyword>
<feature type="transmembrane region" description="Helical" evidence="1">
    <location>
        <begin position="7"/>
        <end position="24"/>
    </location>
</feature>
<dbReference type="Pfam" id="PF07693">
    <property type="entry name" value="KAP_NTPase"/>
    <property type="match status" value="1"/>
</dbReference>
<proteinExistence type="predicted"/>
<sequence length="770" mass="92961">MTNYKVILIYFLFILNIILKFSSLRHEIKGETEETYSERKSDVDYIIDFIQNDKNKNIFTLGIDSEYGAGKTFVVEKALEELKLNSKEYEIIKIRCLLLEREEVYYYIIEEIKKVLAKNLIFISNLKKFHKSILKIFDNRFLGGISNLFSYNSITDDIDNLKDTIKKLNKNIVIIFDDIDRTNDVEKIEKILSFISDFSSKNIKSIVLFSSDNLKKLDERFNRDYLEKYIPLIREITKISFIKLLNDEIYFQKDELNKIDLKEEDFQFLYIIEKLYYSVYFNNSEKEEKEFKFINDLNYLLNISDVTIKNKKITPRLIKNFVEETIELFKNKSLSKKLEKRILIAYVFLKNFFYEEFYEKLNNKTSFYDLFPIEIEFQNEIILNLDEIDLIKNLINKKNNILSNPKRDYIIINNKVLYFDKRNNYEDTLDNYLEKLNYFVSNESLEEKFEKLEELFKGLKIKKLPEKSKINIFIYSLFNFYLYSYENKEYFVRERKEKIENIIRKLKFLGNEKQVSEYQKFYEDFSLEISNKKLSQIFYQKFIDSKKYEIFNEVGKPFTVLAMESLTVFGGKEEQEKFLDVILEINKKEIKDDYLQAFFLTELDDIKISDNIVEKILKEDYRIDRESTVRLICKNLERILKRFSFPEYRDFNNLKDLLDSRKSYLIDYKNELYSSEILECKEVNDILENYIEFIEKIKEILNSKKLINEDNNIRVSFKDTEPEDTEEEKEIKNLDTKEEKIKKLIEFLINGRVKFKEANRIYFAIKNNKI</sequence>
<accession>A0A7T4FQ46</accession>
<evidence type="ECO:0000259" key="2">
    <source>
        <dbReference type="Pfam" id="PF07693"/>
    </source>
</evidence>
<organism evidence="3 4">
    <name type="scientific">Fusobacterium canifelinum</name>
    <dbReference type="NCBI Taxonomy" id="285729"/>
    <lineage>
        <taxon>Bacteria</taxon>
        <taxon>Fusobacteriati</taxon>
        <taxon>Fusobacteriota</taxon>
        <taxon>Fusobacteriia</taxon>
        <taxon>Fusobacteriales</taxon>
        <taxon>Fusobacteriaceae</taxon>
        <taxon>Fusobacterium</taxon>
    </lineage>
</organism>
<reference evidence="3 4" key="1">
    <citation type="submission" date="2020-12" db="EMBL/GenBank/DDBJ databases">
        <title>FDA dAtabase for Regulatory Grade micrObial Sequences (FDA-ARGOS): Supporting development and validation of Infectious Disease Dx tests.</title>
        <authorList>
            <person name="Sproer C."/>
            <person name="Gronow S."/>
            <person name="Severitt S."/>
            <person name="Schroder I."/>
            <person name="Tallon L."/>
            <person name="Sadzewicz L."/>
            <person name="Zhao X."/>
            <person name="Boylan J."/>
            <person name="Ott S."/>
            <person name="Bowen H."/>
            <person name="Vavikolanu K."/>
            <person name="Mehta A."/>
            <person name="Aluvathingal J."/>
            <person name="Nadendla S."/>
            <person name="Lowell S."/>
            <person name="Myers T."/>
            <person name="Yan Y."/>
            <person name="Sichtig H."/>
        </authorList>
    </citation>
    <scope>NUCLEOTIDE SEQUENCE [LARGE SCALE GENOMIC DNA]</scope>
    <source>
        <strain evidence="3 4">FDAARGOS_999</strain>
    </source>
</reference>
<dbReference type="SUPFAM" id="SSF52540">
    <property type="entry name" value="P-loop containing nucleoside triphosphate hydrolases"/>
    <property type="match status" value="1"/>
</dbReference>
<dbReference type="EMBL" id="CP066022">
    <property type="protein sequence ID" value="QQB74503.1"/>
    <property type="molecule type" value="Genomic_DNA"/>
</dbReference>
<protein>
    <recommendedName>
        <fullName evidence="2">KAP NTPase domain-containing protein</fullName>
    </recommendedName>
</protein>
<dbReference type="Proteomes" id="UP000595577">
    <property type="component" value="Chromosome"/>
</dbReference>
<evidence type="ECO:0000313" key="4">
    <source>
        <dbReference type="Proteomes" id="UP000595577"/>
    </source>
</evidence>
<dbReference type="InterPro" id="IPR011646">
    <property type="entry name" value="KAP_P-loop"/>
</dbReference>
<dbReference type="AlphaFoldDB" id="A0A7T4FQ46"/>
<name>A0A7T4FQ46_9FUSO</name>
<keyword evidence="1" id="KW-1133">Transmembrane helix</keyword>
<evidence type="ECO:0000313" key="3">
    <source>
        <dbReference type="EMBL" id="QQB74503.1"/>
    </source>
</evidence>
<feature type="domain" description="KAP NTPase" evidence="2">
    <location>
        <begin position="46"/>
        <end position="323"/>
    </location>
</feature>
<keyword evidence="1" id="KW-0472">Membrane</keyword>
<gene>
    <name evidence="3" type="ORF">I6H56_03345</name>
</gene>